<feature type="region of interest" description="Disordered" evidence="7">
    <location>
        <begin position="1823"/>
        <end position="1855"/>
    </location>
</feature>
<evidence type="ECO:0000256" key="4">
    <source>
        <dbReference type="ARBA" id="ARBA00022679"/>
    </source>
</evidence>
<feature type="compositionally biased region" description="Pro residues" evidence="7">
    <location>
        <begin position="174"/>
        <end position="190"/>
    </location>
</feature>
<dbReference type="InterPro" id="IPR045322">
    <property type="entry name" value="HECTD1/TRIP12-like"/>
</dbReference>
<reference evidence="9 10" key="1">
    <citation type="journal article" date="2016" name="Front. Microbiol.">
        <title>Genome and transcriptome sequences reveal the specific parasitism of the nematophagous Purpureocillium lilacinum 36-1.</title>
        <authorList>
            <person name="Xie J."/>
            <person name="Li S."/>
            <person name="Mo C."/>
            <person name="Xiao X."/>
            <person name="Peng D."/>
            <person name="Wang G."/>
            <person name="Xiao Y."/>
        </authorList>
    </citation>
    <scope>NUCLEOTIDE SEQUENCE [LARGE SCALE GENOMIC DNA]</scope>
    <source>
        <strain evidence="9 10">36-1</strain>
    </source>
</reference>
<evidence type="ECO:0000256" key="7">
    <source>
        <dbReference type="SAM" id="MobiDB-lite"/>
    </source>
</evidence>
<dbReference type="GO" id="GO:0000209">
    <property type="term" value="P:protein polyubiquitination"/>
    <property type="evidence" value="ECO:0007669"/>
    <property type="project" value="TreeGrafter"/>
</dbReference>
<feature type="compositionally biased region" description="Low complexity" evidence="7">
    <location>
        <begin position="1739"/>
        <end position="1759"/>
    </location>
</feature>
<evidence type="ECO:0000256" key="1">
    <source>
        <dbReference type="ARBA" id="ARBA00000885"/>
    </source>
</evidence>
<feature type="compositionally biased region" description="Pro residues" evidence="7">
    <location>
        <begin position="671"/>
        <end position="681"/>
    </location>
</feature>
<feature type="compositionally biased region" description="Pro residues" evidence="7">
    <location>
        <begin position="566"/>
        <end position="580"/>
    </location>
</feature>
<protein>
    <recommendedName>
        <fullName evidence="3">HECT-type E3 ubiquitin transferase</fullName>
        <ecNumber evidence="3">2.3.2.26</ecNumber>
    </recommendedName>
</protein>
<dbReference type="InterPro" id="IPR000569">
    <property type="entry name" value="HECT_dom"/>
</dbReference>
<dbReference type="InterPro" id="IPR035983">
    <property type="entry name" value="Hect_E3_ubiquitin_ligase"/>
</dbReference>
<dbReference type="Gene3D" id="3.30.2410.10">
    <property type="entry name" value="Hect, E3 ligase catalytic domain"/>
    <property type="match status" value="1"/>
</dbReference>
<feature type="compositionally biased region" description="Acidic residues" evidence="7">
    <location>
        <begin position="1243"/>
        <end position="1280"/>
    </location>
</feature>
<evidence type="ECO:0000259" key="8">
    <source>
        <dbReference type="PROSITE" id="PS50237"/>
    </source>
</evidence>
<accession>A0A2U3E2V3</accession>
<feature type="region of interest" description="Disordered" evidence="7">
    <location>
        <begin position="1211"/>
        <end position="1306"/>
    </location>
</feature>
<feature type="active site" description="Glycyl thioester intermediate" evidence="6">
    <location>
        <position position="2353"/>
    </location>
</feature>
<feature type="compositionally biased region" description="Pro residues" evidence="7">
    <location>
        <begin position="1583"/>
        <end position="1594"/>
    </location>
</feature>
<organism evidence="9 10">
    <name type="scientific">Purpureocillium lilacinum</name>
    <name type="common">Paecilomyces lilacinus</name>
    <dbReference type="NCBI Taxonomy" id="33203"/>
    <lineage>
        <taxon>Eukaryota</taxon>
        <taxon>Fungi</taxon>
        <taxon>Dikarya</taxon>
        <taxon>Ascomycota</taxon>
        <taxon>Pezizomycotina</taxon>
        <taxon>Sordariomycetes</taxon>
        <taxon>Hypocreomycetidae</taxon>
        <taxon>Hypocreales</taxon>
        <taxon>Ophiocordycipitaceae</taxon>
        <taxon>Purpureocillium</taxon>
    </lineage>
</organism>
<feature type="region of interest" description="Disordered" evidence="7">
    <location>
        <begin position="93"/>
        <end position="119"/>
    </location>
</feature>
<dbReference type="EC" id="2.3.2.26" evidence="3"/>
<feature type="compositionally biased region" description="Low complexity" evidence="7">
    <location>
        <begin position="245"/>
        <end position="256"/>
    </location>
</feature>
<dbReference type="GO" id="GO:0061630">
    <property type="term" value="F:ubiquitin protein ligase activity"/>
    <property type="evidence" value="ECO:0007669"/>
    <property type="project" value="UniProtKB-EC"/>
</dbReference>
<dbReference type="GO" id="GO:0016607">
    <property type="term" value="C:nuclear speck"/>
    <property type="evidence" value="ECO:0007669"/>
    <property type="project" value="TreeGrafter"/>
</dbReference>
<gene>
    <name evidence="9" type="ORF">PCL_01215</name>
</gene>
<feature type="domain" description="HECT" evidence="8">
    <location>
        <begin position="2029"/>
        <end position="2386"/>
    </location>
</feature>
<evidence type="ECO:0000256" key="2">
    <source>
        <dbReference type="ARBA" id="ARBA00006331"/>
    </source>
</evidence>
<feature type="compositionally biased region" description="Polar residues" evidence="7">
    <location>
        <begin position="225"/>
        <end position="237"/>
    </location>
</feature>
<feature type="compositionally biased region" description="Acidic residues" evidence="7">
    <location>
        <begin position="1674"/>
        <end position="1683"/>
    </location>
</feature>
<dbReference type="SMART" id="SM00119">
    <property type="entry name" value="HECTc"/>
    <property type="match status" value="1"/>
</dbReference>
<dbReference type="GO" id="GO:0043161">
    <property type="term" value="P:proteasome-mediated ubiquitin-dependent protein catabolic process"/>
    <property type="evidence" value="ECO:0007669"/>
    <property type="project" value="TreeGrafter"/>
</dbReference>
<feature type="compositionally biased region" description="Low complexity" evidence="7">
    <location>
        <begin position="640"/>
        <end position="655"/>
    </location>
</feature>
<feature type="region of interest" description="Disordered" evidence="7">
    <location>
        <begin position="502"/>
        <end position="721"/>
    </location>
</feature>
<dbReference type="SUPFAM" id="SSF56204">
    <property type="entry name" value="Hect, E3 ligase catalytic domain"/>
    <property type="match status" value="1"/>
</dbReference>
<feature type="region of interest" description="Disordered" evidence="7">
    <location>
        <begin position="1695"/>
        <end position="1765"/>
    </location>
</feature>
<feature type="region of interest" description="Disordered" evidence="7">
    <location>
        <begin position="157"/>
        <end position="256"/>
    </location>
</feature>
<feature type="compositionally biased region" description="Polar residues" evidence="7">
    <location>
        <begin position="96"/>
        <end position="107"/>
    </location>
</feature>
<evidence type="ECO:0000313" key="10">
    <source>
        <dbReference type="Proteomes" id="UP000245956"/>
    </source>
</evidence>
<dbReference type="Proteomes" id="UP000245956">
    <property type="component" value="Unassembled WGS sequence"/>
</dbReference>
<dbReference type="Gene3D" id="3.30.2160.10">
    <property type="entry name" value="Hect, E3 ligase catalytic domain"/>
    <property type="match status" value="1"/>
</dbReference>
<feature type="compositionally biased region" description="Low complexity" evidence="7">
    <location>
        <begin position="191"/>
        <end position="202"/>
    </location>
</feature>
<sequence>MGWNPLEAVVTRADVFARPICHNEDALSERVPRRSSRDSRVASWTWAPLPQAPCLKRNCMLPKGSTREVHLARPLAGRAKVMNGWSLPLLAGTAQHPRQTSTCRTEGTGSGTRPPRRAGLGWAGLAAPPRRGHAPHARGVGVGGLSAVGLLQPHLHRQAGHGNPRFSHRIPTHLEPPSPPTRPSHPPHPSPSAISAPATASRNRAPPTDRPPAPSSMSRLVDRSAPQQAIQRNSSAPGDNEARLASSPSTAPAAAGPTRYVVEHLEHARATGGKEQPVAASQHRSIGPSFVFSLLPPLSVSLSSAAPFPPSSPRPHRTAPPQSSRPASERLKWPLDAETCEPFHPIPSQRPRASVARSPELGAAQPAASPLHARTRHRLSLSSQVNILLLLRLSLVHLVYNFFISSTPPAIDLHQPCVAAHVQHLWPPGIHRNSHHNPVGQRRRAASRPVTFGTRTSCSSFRSPAAPPPRRRLHAVSLDGFCVTLLSEVRLLMSPRITRSSARQAASQAAQASDTPPASAPTTSSAAASTPQARKRKAATDKSPANTASQTNSSGRRSKRQKIPEAPAPAALPAPTPTPAIQPRRKGKAPAPADMDNAERSSGVPGPADESQNTSQVTGSGRKSGRSKKSTSAAQGEGSAPTPAARRPRRNPISANDPDTAMSGTDENNDPGPPPPPPPVESPADDDSDDHDEDDDGAEDRDHFDENEDDDDDDPFGGFGGAGLSNTLRALTGMMSGLSGRLRELLNNLRQDDLSIQVIALQELSEILLVSNEDNLSGHFSPDAFVKELVLLMNKEESPEVMLLACRCLANLMEALPASVANVVYGNAVPVLCQKLLEISFIDLAEQALSTLEKISAEYPSSIVREGGLTACLSYLDFFATSTQRTAVTTAANCCRNIPDDSFPVVKEVMPILLNVLGSSDQRVVEQASLCVSGIVESFKYQSAKLEELVSVDLLRAILRLLVPGTTNLIGSNIHTQFLRVLAFTARASPRLSAELFKLNVVETLYQILTGVSPPSGTEDVASKLDSVVVMQALIHRPREQIVETLNVILELLPSLPRNADPSYGDFVELHASTEPITPSSVGGRSRRTPNDKRIELLEDCKEEVRRFALIIFPTLTDAFSSTVNLSVRQKVLTAQLKMLSNLDKEILAEALTPVPYASFLASILSQRDHPSLVMLGLQATELLLSRLDNIYRYQLYREGVIYEINKLATEEDSSDGAQDAAGEKKPKNRRNSGTADGASDHEEQESDDEDANEDDNDDDGDDSSGDDEEGDDEDEDENGDQEHEVIPGDMSPASSRGSTMSLDVPPHRYVSDIRSMKSRIRDVAKKFLETHEGEGHGQAMKSKATAILNTLSDLAGDLEAFYLKRTSADLSTQAGRELFVKLASYFDTDLLESVTSAELLASGLVRTLLDVFSNPDEELARSAQSTFLEVFMGHTLKSKPKTATAESPATPFSVMIHKLQDLLSRSEHFEVITVHHNSFDGNRSSPASMLGKQIRLRLVADDDSNIPRPYRNIMVSIHAIATFKSLDDYLRPRISLADRPQGARRDGLARAFAAISGAAGGLPLSSAAAARLADRSPFAGPLVPPVGGPPPAASTPSGSRHSRRSKNRSYPPVHDPSTPDQAAGPSREKGTLRRSSRRHPVSADTPPPPRPPPADDDDVQSTLECADEKQLSDDEDDGDDTSALDAIVGELDEDMEDGDEPTHDPSAVSLEVATGGKITARKEDGTRVPTPRGSGLATRTGGVSGSSSGQGTPTPSTSAPRPQGMSYASALQATPQDWHIEFSFDSRVIPNETTIYRAVHTSTSTSDDLLSRSIWSATHPIKFRRVPGPPPAEPQSFGSTTEAEGETENGIPASLAKNPTTSFILRLLNILHELNANIEDVLAENRNSTVSLNVEPPSQFVNTKLTAKLNRQLEEPLIVASSCLPSWSEDLARLYPFLFPFETRHLFLQSTSFGYARSMARWQNAQSGDDNRRDRNNDRPFLGRLQRQKVRISRLKILESALKVMDLYGASQSILEVEYFEEVGTGLGPTLEFYSTVSKEFSKKKLKLWREVDSIGSDEFVSGPVGLFPRPLSQEELSAPNGERILHLFKMLGKFVARSMIDSRIVDIHFNPIFFRIGDGPSTGVKPSLGAVKLVDPGLARSLKVIKKFALAKKEIDEDAKRSPAQKVADTTDLVVDNVRLEDLCLDFTLPGYPNIELEDNGSHKRVTMENVETYLDKVIDMTLGTGVRQQVDAFRSGFSQVFPYSALSAFTPDELVSLFGKVDEDWSLETLTDSIKADHGYNMDSRSVKNLLQTMASFDTPQRRDFLQFTTGSPKLPIGGFRSLTPMFTVVCKPSEHPYTSDDYLPSVMTCVNYLKLPDYTTVEIMRKQLSTAMKEGQGAFHLS</sequence>
<dbReference type="InterPro" id="IPR016024">
    <property type="entry name" value="ARM-type_fold"/>
</dbReference>
<feature type="region of interest" description="Disordered" evidence="7">
    <location>
        <begin position="1581"/>
        <end position="1683"/>
    </location>
</feature>
<comment type="similarity">
    <text evidence="2">Belongs to the UPL family. K-HECT subfamily.</text>
</comment>
<dbReference type="Gene3D" id="3.90.1750.10">
    <property type="entry name" value="Hect, E3 ligase catalytic domains"/>
    <property type="match status" value="1"/>
</dbReference>
<feature type="compositionally biased region" description="Low complexity" evidence="7">
    <location>
        <begin position="502"/>
        <end position="532"/>
    </location>
</feature>
<dbReference type="Pfam" id="PF00632">
    <property type="entry name" value="HECT"/>
    <property type="match status" value="1"/>
</dbReference>
<evidence type="ECO:0000256" key="5">
    <source>
        <dbReference type="ARBA" id="ARBA00022786"/>
    </source>
</evidence>
<evidence type="ECO:0000256" key="3">
    <source>
        <dbReference type="ARBA" id="ARBA00012485"/>
    </source>
</evidence>
<feature type="compositionally biased region" description="Polar residues" evidence="7">
    <location>
        <begin position="543"/>
        <end position="555"/>
    </location>
</feature>
<dbReference type="PANTHER" id="PTHR45670:SF1">
    <property type="entry name" value="E3 UBIQUITIN-PROTEIN LIGASE HECTD1"/>
    <property type="match status" value="1"/>
</dbReference>
<feature type="region of interest" description="Disordered" evidence="7">
    <location>
        <begin position="433"/>
        <end position="470"/>
    </location>
</feature>
<comment type="catalytic activity">
    <reaction evidence="1">
        <text>S-ubiquitinyl-[E2 ubiquitin-conjugating enzyme]-L-cysteine + [acceptor protein]-L-lysine = [E2 ubiquitin-conjugating enzyme]-L-cysteine + N(6)-ubiquitinyl-[acceptor protein]-L-lysine.</text>
        <dbReference type="EC" id="2.3.2.26"/>
    </reaction>
</comment>
<evidence type="ECO:0000256" key="6">
    <source>
        <dbReference type="PROSITE-ProRule" id="PRU00104"/>
    </source>
</evidence>
<feature type="region of interest" description="Disordered" evidence="7">
    <location>
        <begin position="304"/>
        <end position="372"/>
    </location>
</feature>
<dbReference type="InterPro" id="IPR011989">
    <property type="entry name" value="ARM-like"/>
</dbReference>
<proteinExistence type="inferred from homology"/>
<dbReference type="EMBL" id="LCWV01000013">
    <property type="protein sequence ID" value="PWI68830.1"/>
    <property type="molecule type" value="Genomic_DNA"/>
</dbReference>
<dbReference type="PANTHER" id="PTHR45670">
    <property type="entry name" value="E3 UBIQUITIN-PROTEIN LIGASE TRIP12"/>
    <property type="match status" value="1"/>
</dbReference>
<dbReference type="Pfam" id="PF25579">
    <property type="entry name" value="TPR_TRIP12_N"/>
    <property type="match status" value="1"/>
</dbReference>
<evidence type="ECO:0000313" key="9">
    <source>
        <dbReference type="EMBL" id="PWI68830.1"/>
    </source>
</evidence>
<dbReference type="CDD" id="cd00078">
    <property type="entry name" value="HECTc"/>
    <property type="match status" value="1"/>
</dbReference>
<keyword evidence="4" id="KW-0808">Transferase</keyword>
<dbReference type="PROSITE" id="PS50237">
    <property type="entry name" value="HECT"/>
    <property type="match status" value="1"/>
</dbReference>
<feature type="compositionally biased region" description="Polar residues" evidence="7">
    <location>
        <begin position="1293"/>
        <end position="1302"/>
    </location>
</feature>
<comment type="caution">
    <text evidence="9">The sequence shown here is derived from an EMBL/GenBank/DDBJ whole genome shotgun (WGS) entry which is preliminary data.</text>
</comment>
<name>A0A2U3E2V3_PURLI</name>
<dbReference type="SUPFAM" id="SSF48371">
    <property type="entry name" value="ARM repeat"/>
    <property type="match status" value="1"/>
</dbReference>
<keyword evidence="5 6" id="KW-0833">Ubl conjugation pathway</keyword>
<dbReference type="InterPro" id="IPR057948">
    <property type="entry name" value="TPR_TRIP12_N"/>
</dbReference>
<feature type="compositionally biased region" description="Acidic residues" evidence="7">
    <location>
        <begin position="683"/>
        <end position="715"/>
    </location>
</feature>
<dbReference type="Gene3D" id="1.25.10.10">
    <property type="entry name" value="Leucine-rich Repeat Variant"/>
    <property type="match status" value="1"/>
</dbReference>